<evidence type="ECO:0000313" key="3">
    <source>
        <dbReference type="Proteomes" id="UP001085076"/>
    </source>
</evidence>
<dbReference type="Proteomes" id="UP001085076">
    <property type="component" value="Miscellaneous, Linkage group lg06"/>
</dbReference>
<evidence type="ECO:0000313" key="2">
    <source>
        <dbReference type="EMBL" id="KAJ0969977.1"/>
    </source>
</evidence>
<dbReference type="AlphaFoldDB" id="A0A9D5HB81"/>
<keyword evidence="1" id="KW-0472">Membrane</keyword>
<proteinExistence type="predicted"/>
<evidence type="ECO:0000256" key="1">
    <source>
        <dbReference type="SAM" id="Phobius"/>
    </source>
</evidence>
<keyword evidence="1" id="KW-0812">Transmembrane</keyword>
<dbReference type="OrthoDB" id="44467at2759"/>
<keyword evidence="3" id="KW-1185">Reference proteome</keyword>
<keyword evidence="1" id="KW-1133">Transmembrane helix</keyword>
<comment type="caution">
    <text evidence="2">The sequence shown here is derived from an EMBL/GenBank/DDBJ whole genome shotgun (WGS) entry which is preliminary data.</text>
</comment>
<reference evidence="2" key="2">
    <citation type="journal article" date="2022" name="Hortic Res">
        <title>The genome of Dioscorea zingiberensis sheds light on the biosynthesis, origin and evolution of the medicinally important diosgenin saponins.</title>
        <authorList>
            <person name="Li Y."/>
            <person name="Tan C."/>
            <person name="Li Z."/>
            <person name="Guo J."/>
            <person name="Li S."/>
            <person name="Chen X."/>
            <person name="Wang C."/>
            <person name="Dai X."/>
            <person name="Yang H."/>
            <person name="Song W."/>
            <person name="Hou L."/>
            <person name="Xu J."/>
            <person name="Tong Z."/>
            <person name="Xu A."/>
            <person name="Yuan X."/>
            <person name="Wang W."/>
            <person name="Yang Q."/>
            <person name="Chen L."/>
            <person name="Sun Z."/>
            <person name="Wang K."/>
            <person name="Pan B."/>
            <person name="Chen J."/>
            <person name="Bao Y."/>
            <person name="Liu F."/>
            <person name="Qi X."/>
            <person name="Gang D.R."/>
            <person name="Wen J."/>
            <person name="Li J."/>
        </authorList>
    </citation>
    <scope>NUCLEOTIDE SEQUENCE</scope>
    <source>
        <strain evidence="2">Dzin_1.0</strain>
    </source>
</reference>
<gene>
    <name evidence="2" type="ORF">J5N97_022854</name>
</gene>
<protein>
    <submittedName>
        <fullName evidence="2">Uncharacterized protein</fullName>
    </submittedName>
</protein>
<sequence length="70" mass="7408">MVDCLLRDNAFVGHVAAATGFVVVASSFTCLLDTLKTLLQFGAGSCQKLSFSQVVNKVRSMSGFSGTFIN</sequence>
<organism evidence="2 3">
    <name type="scientific">Dioscorea zingiberensis</name>
    <dbReference type="NCBI Taxonomy" id="325984"/>
    <lineage>
        <taxon>Eukaryota</taxon>
        <taxon>Viridiplantae</taxon>
        <taxon>Streptophyta</taxon>
        <taxon>Embryophyta</taxon>
        <taxon>Tracheophyta</taxon>
        <taxon>Spermatophyta</taxon>
        <taxon>Magnoliopsida</taxon>
        <taxon>Liliopsida</taxon>
        <taxon>Dioscoreales</taxon>
        <taxon>Dioscoreaceae</taxon>
        <taxon>Dioscorea</taxon>
    </lineage>
</organism>
<accession>A0A9D5HB81</accession>
<name>A0A9D5HB81_9LILI</name>
<reference evidence="2" key="1">
    <citation type="submission" date="2021-03" db="EMBL/GenBank/DDBJ databases">
        <authorList>
            <person name="Li Z."/>
            <person name="Yang C."/>
        </authorList>
    </citation>
    <scope>NUCLEOTIDE SEQUENCE</scope>
    <source>
        <strain evidence="2">Dzin_1.0</strain>
        <tissue evidence="2">Leaf</tissue>
    </source>
</reference>
<dbReference type="EMBL" id="JAGGNH010000006">
    <property type="protein sequence ID" value="KAJ0969977.1"/>
    <property type="molecule type" value="Genomic_DNA"/>
</dbReference>
<feature type="transmembrane region" description="Helical" evidence="1">
    <location>
        <begin position="12"/>
        <end position="32"/>
    </location>
</feature>